<organism evidence="10 11">
    <name type="scientific">Aedes aegypti</name>
    <name type="common">Yellowfever mosquito</name>
    <name type="synonym">Culex aegypti</name>
    <dbReference type="NCBI Taxonomy" id="7159"/>
    <lineage>
        <taxon>Eukaryota</taxon>
        <taxon>Metazoa</taxon>
        <taxon>Ecdysozoa</taxon>
        <taxon>Arthropoda</taxon>
        <taxon>Hexapoda</taxon>
        <taxon>Insecta</taxon>
        <taxon>Pterygota</taxon>
        <taxon>Neoptera</taxon>
        <taxon>Endopterygota</taxon>
        <taxon>Diptera</taxon>
        <taxon>Nematocera</taxon>
        <taxon>Culicoidea</taxon>
        <taxon>Culicidae</taxon>
        <taxon>Culicinae</taxon>
        <taxon>Aedini</taxon>
        <taxon>Aedes</taxon>
        <taxon>Stegomyia</taxon>
    </lineage>
</organism>
<keyword evidence="4 8" id="KW-1133">Transmembrane helix</keyword>
<comment type="similarity">
    <text evidence="2">Belongs to the TMEM201 family.</text>
</comment>
<feature type="domain" description="Ima1 N-terminal" evidence="9">
    <location>
        <begin position="40"/>
        <end position="160"/>
    </location>
</feature>
<dbReference type="GO" id="GO:0030473">
    <property type="term" value="P:nuclear migration along microtubule"/>
    <property type="evidence" value="ECO:0007669"/>
    <property type="project" value="TreeGrafter"/>
</dbReference>
<dbReference type="OMA" id="HKIYSQQ"/>
<sequence length="839" mass="92754">MLSLEFVATTVVPVMALLFVGAIGFANLFHNVRKRFPIRVNCWFCNTNTRVPYESSNSWYCPSCTQYNGFTEDGDYNREIPAQYQSRLNPQANITDDDKISYSAPHNGLCFGCNRNQELKIHQLASFVPDVEDNYDEEVEEYKRQLEQVYKLCSRCERVVKRTLNDVKRNILGSKLAQIGTKGLKVFDMHMKESDKQNSIRRMKNVANVCLGAITMLLLMRVFQIGSQLDLSRKRLESVFGPEVMQAILIVVSYLVAFKDTLLAQWNGIMEQPTIVDSVNQLKCAKNVLSLYWSDKMDFPERFSDVFRESPEVVAVPRHVLSNMALIGLSTMLLTMRLHVGNLKPAVVIVCSLIEIALKSDYTRQICNLQTWPDWIWLLPASISLLAALGCIGKTAPKVKPSDDVNSSFHKIYSQQGNDADCSETIDDSSSILQDASICSRKEYQQEKPSGNNMSAKSMDTTKSISPSVLSASTLRPFLDTSFSSQIYSPRSHYGGSALNVNRLNSTFHEQSIRSVSRSSLLGQTPSVSVDNFTTAIAGPNESSLGYGFSKYGFSTNCLNKSTLVEEDRFGDDIDRLSISGRMSVSRKDLTMVNNPFTTHHVDRDDGFSLRQRKVTLSPPQLGTVAESGSSWIAGGYWGSSPQKQGGENPHDATLTHPYMSRTSSQSSGFESQPTRRPTPEEPPGVELDRVSLFSEPAGIFASNASSVSAAFQQPTPRLNQSFHLPLPQSSPIPSSHGSFFSRPSYHSTSGRSLFGESNLFQQSHHLNSPQVPSLIFPPHHSHTPVFGSASHNPSFNHGAALSMGSSSFSLPGHGMGPKAGVRRSLLNLSKLGGVAEEQ</sequence>
<reference evidence="10" key="3">
    <citation type="submission" date="2012-09" db="EMBL/GenBank/DDBJ databases">
        <authorList>
            <consortium name="VectorBase"/>
        </authorList>
    </citation>
    <scope>NUCLEOTIDE SEQUENCE</scope>
    <source>
        <strain evidence="10">Liverpool</strain>
    </source>
</reference>
<keyword evidence="5 8" id="KW-0472">Membrane</keyword>
<proteinExistence type="inferred from homology"/>
<dbReference type="KEGG" id="aag:5566213"/>
<reference evidence="10" key="2">
    <citation type="journal article" date="2007" name="Science">
        <title>Genome sequence of Aedes aegypti, a major arbovirus vector.</title>
        <authorList>
            <person name="Nene V."/>
            <person name="Wortman J.R."/>
            <person name="Lawson D."/>
            <person name="Haas B."/>
            <person name="Kodira C."/>
            <person name="Tu Z.J."/>
            <person name="Loftus B."/>
            <person name="Xi Z."/>
            <person name="Megy K."/>
            <person name="Grabherr M."/>
            <person name="Ren Q."/>
            <person name="Zdobnov E.M."/>
            <person name="Lobo N.F."/>
            <person name="Campbell K.S."/>
            <person name="Brown S.E."/>
            <person name="Bonaldo M.F."/>
            <person name="Zhu J."/>
            <person name="Sinkins S.P."/>
            <person name="Hogenkamp D.G."/>
            <person name="Amedeo P."/>
            <person name="Arensburger P."/>
            <person name="Atkinson P.W."/>
            <person name="Bidwell S."/>
            <person name="Biedler J."/>
            <person name="Birney E."/>
            <person name="Bruggner R.V."/>
            <person name="Costas J."/>
            <person name="Coy M.R."/>
            <person name="Crabtree J."/>
            <person name="Crawford M."/>
            <person name="Debruyn B."/>
            <person name="Decaprio D."/>
            <person name="Eiglmeier K."/>
            <person name="Eisenstadt E."/>
            <person name="El-Dorry H."/>
            <person name="Gelbart W.M."/>
            <person name="Gomes S.L."/>
            <person name="Hammond M."/>
            <person name="Hannick L.I."/>
            <person name="Hogan J.R."/>
            <person name="Holmes M.H."/>
            <person name="Jaffe D."/>
            <person name="Johnston J.S."/>
            <person name="Kennedy R.C."/>
            <person name="Koo H."/>
            <person name="Kravitz S."/>
            <person name="Kriventseva E.V."/>
            <person name="Kulp D."/>
            <person name="Labutti K."/>
            <person name="Lee E."/>
            <person name="Li S."/>
            <person name="Lovin D.D."/>
            <person name="Mao C."/>
            <person name="Mauceli E."/>
            <person name="Menck C.F."/>
            <person name="Miller J.R."/>
            <person name="Montgomery P."/>
            <person name="Mori A."/>
            <person name="Nascimento A.L."/>
            <person name="Naveira H.F."/>
            <person name="Nusbaum C."/>
            <person name="O'leary S."/>
            <person name="Orvis J."/>
            <person name="Pertea M."/>
            <person name="Quesneville H."/>
            <person name="Reidenbach K.R."/>
            <person name="Rogers Y.H."/>
            <person name="Roth C.W."/>
            <person name="Schneider J.R."/>
            <person name="Schatz M."/>
            <person name="Shumway M."/>
            <person name="Stanke M."/>
            <person name="Stinson E.O."/>
            <person name="Tubio J.M."/>
            <person name="Vanzee J.P."/>
            <person name="Verjovski-Almeida S."/>
            <person name="Werner D."/>
            <person name="White O."/>
            <person name="Wyder S."/>
            <person name="Zeng Q."/>
            <person name="Zhao Q."/>
            <person name="Zhao Y."/>
            <person name="Hill C.A."/>
            <person name="Raikhel A.S."/>
            <person name="Soares M.B."/>
            <person name="Knudson D.L."/>
            <person name="Lee N.H."/>
            <person name="Galagan J."/>
            <person name="Salzberg S.L."/>
            <person name="Paulsen I.T."/>
            <person name="Dimopoulos G."/>
            <person name="Collins F.H."/>
            <person name="Birren B."/>
            <person name="Fraser-Liggett C.M."/>
            <person name="Severson D.W."/>
        </authorList>
    </citation>
    <scope>NUCLEOTIDE SEQUENCE [LARGE SCALE GENOMIC DNA]</scope>
    <source>
        <strain evidence="10">Liverpool</strain>
    </source>
</reference>
<dbReference type="HOGENOM" id="CLU_306135_0_0_1"/>
<accession>A0A1S4FA31</accession>
<dbReference type="PANTHER" id="PTHR28646:SF1">
    <property type="entry name" value="TRANSMEMBRANE PROTEIN 201"/>
    <property type="match status" value="1"/>
</dbReference>
<evidence type="ECO:0000256" key="3">
    <source>
        <dbReference type="ARBA" id="ARBA00022692"/>
    </source>
</evidence>
<dbReference type="GO" id="GO:0005521">
    <property type="term" value="F:lamin binding"/>
    <property type="evidence" value="ECO:0007669"/>
    <property type="project" value="TreeGrafter"/>
</dbReference>
<keyword evidence="6" id="KW-0539">Nucleus</keyword>
<evidence type="ECO:0000256" key="6">
    <source>
        <dbReference type="ARBA" id="ARBA00023242"/>
    </source>
</evidence>
<evidence type="ECO:0000259" key="9">
    <source>
        <dbReference type="Pfam" id="PF09779"/>
    </source>
</evidence>
<evidence type="ECO:0000313" key="11">
    <source>
        <dbReference type="Proteomes" id="UP000682892"/>
    </source>
</evidence>
<keyword evidence="3 8" id="KW-0812">Transmembrane</keyword>
<dbReference type="EMBL" id="CH477333">
    <property type="protein sequence ID" value="EAT43301.1"/>
    <property type="molecule type" value="Genomic_DNA"/>
</dbReference>
<feature type="transmembrane region" description="Helical" evidence="8">
    <location>
        <begin position="6"/>
        <end position="29"/>
    </location>
</feature>
<evidence type="ECO:0000313" key="10">
    <source>
        <dbReference type="EMBL" id="EAT43301.1"/>
    </source>
</evidence>
<name>A0A1S4FA31_AEDAE</name>
<dbReference type="InterPro" id="IPR018617">
    <property type="entry name" value="Ima1_N"/>
</dbReference>
<dbReference type="Pfam" id="PF09779">
    <property type="entry name" value="Ima1_N"/>
    <property type="match status" value="1"/>
</dbReference>
<evidence type="ECO:0000256" key="8">
    <source>
        <dbReference type="SAM" id="Phobius"/>
    </source>
</evidence>
<evidence type="ECO:0000256" key="2">
    <source>
        <dbReference type="ARBA" id="ARBA00007600"/>
    </source>
</evidence>
<comment type="subcellular location">
    <subcellularLocation>
        <location evidence="1">Nucleus inner membrane</location>
        <topology evidence="1">Multi-pass membrane protein</topology>
    </subcellularLocation>
</comment>
<feature type="transmembrane region" description="Helical" evidence="8">
    <location>
        <begin position="206"/>
        <end position="224"/>
    </location>
</feature>
<evidence type="ECO:0000256" key="7">
    <source>
        <dbReference type="SAM" id="MobiDB-lite"/>
    </source>
</evidence>
<dbReference type="PANTHER" id="PTHR28646">
    <property type="entry name" value="TRANSMEMBRANE PROTEIN 201"/>
    <property type="match status" value="1"/>
</dbReference>
<reference evidence="10" key="1">
    <citation type="submission" date="2005-10" db="EMBL/GenBank/DDBJ databases">
        <authorList>
            <person name="Loftus B.J."/>
            <person name="Nene V.M."/>
            <person name="Hannick L.I."/>
            <person name="Bidwell S."/>
            <person name="Haas B."/>
            <person name="Amedeo P."/>
            <person name="Orvis J."/>
            <person name="Wortman J.R."/>
            <person name="White O.R."/>
            <person name="Salzberg S."/>
            <person name="Shumway M."/>
            <person name="Koo H."/>
            <person name="Zhao Y."/>
            <person name="Holmes M."/>
            <person name="Miller J."/>
            <person name="Schatz M."/>
            <person name="Pop M."/>
            <person name="Pai G."/>
            <person name="Utterback T."/>
            <person name="Rogers Y.-H."/>
            <person name="Kravitz S."/>
            <person name="Fraser C.M."/>
        </authorList>
    </citation>
    <scope>NUCLEOTIDE SEQUENCE</scope>
    <source>
        <strain evidence="10">Liverpool</strain>
    </source>
</reference>
<protein>
    <submittedName>
        <fullName evidence="10">AAEL005281-PA</fullName>
    </submittedName>
</protein>
<dbReference type="GO" id="GO:0005637">
    <property type="term" value="C:nuclear inner membrane"/>
    <property type="evidence" value="ECO:0007669"/>
    <property type="project" value="UniProtKB-SubCell"/>
</dbReference>
<feature type="compositionally biased region" description="Low complexity" evidence="7">
    <location>
        <begin position="725"/>
        <end position="736"/>
    </location>
</feature>
<dbReference type="Proteomes" id="UP000682892">
    <property type="component" value="Chromosome 2"/>
</dbReference>
<feature type="compositionally biased region" description="Polar residues" evidence="7">
    <location>
        <begin position="661"/>
        <end position="673"/>
    </location>
</feature>
<dbReference type="InterPro" id="IPR040041">
    <property type="entry name" value="TMEM201"/>
</dbReference>
<evidence type="ECO:0000256" key="1">
    <source>
        <dbReference type="ARBA" id="ARBA00004473"/>
    </source>
</evidence>
<gene>
    <name evidence="10" type="ORF">AaeL_AAEL005281</name>
</gene>
<evidence type="ECO:0000256" key="5">
    <source>
        <dbReference type="ARBA" id="ARBA00023136"/>
    </source>
</evidence>
<feature type="region of interest" description="Disordered" evidence="7">
    <location>
        <begin position="636"/>
        <end position="687"/>
    </location>
</feature>
<feature type="region of interest" description="Disordered" evidence="7">
    <location>
        <begin position="719"/>
        <end position="741"/>
    </location>
</feature>
<evidence type="ECO:0000256" key="4">
    <source>
        <dbReference type="ARBA" id="ARBA00022989"/>
    </source>
</evidence>
<dbReference type="AlphaFoldDB" id="A0A1S4FA31"/>
<dbReference type="OrthoDB" id="5966927at2759"/>
<dbReference type="GO" id="GO:0051015">
    <property type="term" value="F:actin filament binding"/>
    <property type="evidence" value="ECO:0007669"/>
    <property type="project" value="TreeGrafter"/>
</dbReference>